<name>A0A3M0KTV8_HIRRU</name>
<dbReference type="GO" id="GO:0003676">
    <property type="term" value="F:nucleic acid binding"/>
    <property type="evidence" value="ECO:0007669"/>
    <property type="project" value="InterPro"/>
</dbReference>
<evidence type="ECO:0008006" key="6">
    <source>
        <dbReference type="Google" id="ProtNLM"/>
    </source>
</evidence>
<keyword evidence="1" id="KW-0732">Signal</keyword>
<evidence type="ECO:0000313" key="4">
    <source>
        <dbReference type="EMBL" id="RMC10507.1"/>
    </source>
</evidence>
<dbReference type="STRING" id="333673.A0A3M0KTV8"/>
<proteinExistence type="predicted"/>
<dbReference type="InterPro" id="IPR044925">
    <property type="entry name" value="His-Me_finger_sf"/>
</dbReference>
<protein>
    <recommendedName>
        <fullName evidence="6">Endonuclease domain-containing 1 protein</fullName>
    </recommendedName>
</protein>
<dbReference type="InterPro" id="IPR000477">
    <property type="entry name" value="RT_dom"/>
</dbReference>
<feature type="domain" description="ENPP1-3/EXOG-like endonuclease/phosphodiesterase" evidence="2">
    <location>
        <begin position="57"/>
        <end position="267"/>
    </location>
</feature>
<dbReference type="EMBL" id="QRBI01000112">
    <property type="protein sequence ID" value="RMC10507.1"/>
    <property type="molecule type" value="Genomic_DNA"/>
</dbReference>
<dbReference type="Pfam" id="PF00078">
    <property type="entry name" value="RVT_1"/>
    <property type="match status" value="1"/>
</dbReference>
<feature type="domain" description="ENPP1-3/EXOG-like endonuclease/phosphodiesterase" evidence="2">
    <location>
        <begin position="268"/>
        <end position="429"/>
    </location>
</feature>
<dbReference type="SUPFAM" id="SSF54060">
    <property type="entry name" value="His-Me finger endonucleases"/>
    <property type="match status" value="2"/>
</dbReference>
<dbReference type="GO" id="GO:0046872">
    <property type="term" value="F:metal ion binding"/>
    <property type="evidence" value="ECO:0007669"/>
    <property type="project" value="InterPro"/>
</dbReference>
<dbReference type="PANTHER" id="PTHR21472:SF26">
    <property type="entry name" value="ENDONUCLEASE DOMAIN CONTAINING 1"/>
    <property type="match status" value="1"/>
</dbReference>
<dbReference type="Pfam" id="PF01223">
    <property type="entry name" value="Endonuclease_NS"/>
    <property type="match status" value="2"/>
</dbReference>
<dbReference type="GO" id="GO:0016787">
    <property type="term" value="F:hydrolase activity"/>
    <property type="evidence" value="ECO:0007669"/>
    <property type="project" value="InterPro"/>
</dbReference>
<feature type="domain" description="DNA/RNA non-specific endonuclease/pyrophosphatase/phosphodiesterase" evidence="3">
    <location>
        <begin position="265"/>
        <end position="447"/>
    </location>
</feature>
<dbReference type="InterPro" id="IPR044929">
    <property type="entry name" value="DNA/RNA_non-sp_Endonuclease_sf"/>
</dbReference>
<evidence type="ECO:0000313" key="5">
    <source>
        <dbReference type="Proteomes" id="UP000269221"/>
    </source>
</evidence>
<comment type="caution">
    <text evidence="4">The sequence shown here is derived from an EMBL/GenBank/DDBJ whole genome shotgun (WGS) entry which is preliminary data.</text>
</comment>
<dbReference type="SMART" id="SM00477">
    <property type="entry name" value="NUC"/>
    <property type="match status" value="2"/>
</dbReference>
<dbReference type="PANTHER" id="PTHR21472">
    <property type="entry name" value="ENDONUCLEASE DOMAIN-CONTAINING 1 PROTEIN ENDOD1"/>
    <property type="match status" value="1"/>
</dbReference>
<evidence type="ECO:0000259" key="3">
    <source>
        <dbReference type="SMART" id="SM00892"/>
    </source>
</evidence>
<dbReference type="Gene3D" id="3.40.570.10">
    <property type="entry name" value="Extracellular Endonuclease, subunit A"/>
    <property type="match status" value="2"/>
</dbReference>
<dbReference type="InterPro" id="IPR039015">
    <property type="entry name" value="ENDOD1"/>
</dbReference>
<gene>
    <name evidence="4" type="ORF">DUI87_13312</name>
</gene>
<dbReference type="InterPro" id="IPR001604">
    <property type="entry name" value="Endo_G_ENPP1-like_dom"/>
</dbReference>
<evidence type="ECO:0000259" key="2">
    <source>
        <dbReference type="SMART" id="SM00477"/>
    </source>
</evidence>
<keyword evidence="5" id="KW-1185">Reference proteome</keyword>
<accession>A0A3M0KTV8</accession>
<dbReference type="InterPro" id="IPR020821">
    <property type="entry name" value="ENPP1-3/EXOG-like_nuc-like"/>
</dbReference>
<dbReference type="OrthoDB" id="69221at2759"/>
<sequence length="639" mass="71273">MLRLLLLQVLASCLWLGHSEVVTSFEDCHQFFYERATPSDALHPKKLARICQRYSNSYHYATLYDRDRRIPVYSAYIYGTGSGKKPHTPWFVEPQLINETYLKDMDTESSIEKKYKITAQQIGESQAINQDYNNLQDLNRGHLSPSGHQSGNNSKTATFTLTNIVPQNSTLNKGAWNDYETKTMAEKTEDCKTTYVITGAVPGNTNIPNNRVNVPSHIWSAACCLVNKKRRKAWAVIAENDKNEVENLSLGDLEARDTFHYSRLFQAFPSLALNASRNGAVRSSQDQIKASQAVLEDYNQLLGLERGYLNPSGHHDSRDSRKATFTLTNIVPQDSSLYIGQWKHYEFTRMPEKSKGCTTTYVITGAVPGNTYVAQGRINKTSHIWSAACCLVGTQPTKAWGAIAENDHDQIRTLSLGDLEARYAEPSQHIRGLLWTPLQQFCILLLLGVPELEAALQCWLTGDIPDAWSLAIVTPSHKKGCKENLGNYKHVHLASLPRRVMEQIVLSMVTWHIQDSQGICPSLQGFRKGTSCLANLISFNDQLTSPVDEGRGCASVCLDFNKSFGTVSHGILMEKRSAHGLQKFSLGWDRNSLDVQAQRVLVNDATSSCHPATSGYPQGSVLGLVPFHVFTDDLDEGIQ</sequence>
<feature type="domain" description="DNA/RNA non-specific endonuclease/pyrophosphatase/phosphodiesterase" evidence="3">
    <location>
        <begin position="56"/>
        <end position="264"/>
    </location>
</feature>
<dbReference type="SMART" id="SM00892">
    <property type="entry name" value="Endonuclease_NS"/>
    <property type="match status" value="2"/>
</dbReference>
<evidence type="ECO:0000256" key="1">
    <source>
        <dbReference type="SAM" id="SignalP"/>
    </source>
</evidence>
<dbReference type="Proteomes" id="UP000269221">
    <property type="component" value="Unassembled WGS sequence"/>
</dbReference>
<dbReference type="AlphaFoldDB" id="A0A3M0KTV8"/>
<organism evidence="4 5">
    <name type="scientific">Hirundo rustica rustica</name>
    <dbReference type="NCBI Taxonomy" id="333673"/>
    <lineage>
        <taxon>Eukaryota</taxon>
        <taxon>Metazoa</taxon>
        <taxon>Chordata</taxon>
        <taxon>Craniata</taxon>
        <taxon>Vertebrata</taxon>
        <taxon>Euteleostomi</taxon>
        <taxon>Archelosauria</taxon>
        <taxon>Archosauria</taxon>
        <taxon>Dinosauria</taxon>
        <taxon>Saurischia</taxon>
        <taxon>Theropoda</taxon>
        <taxon>Coelurosauria</taxon>
        <taxon>Aves</taxon>
        <taxon>Neognathae</taxon>
        <taxon>Neoaves</taxon>
        <taxon>Telluraves</taxon>
        <taxon>Australaves</taxon>
        <taxon>Passeriformes</taxon>
        <taxon>Sylvioidea</taxon>
        <taxon>Hirundinidae</taxon>
        <taxon>Hirundo</taxon>
    </lineage>
</organism>
<feature type="signal peptide" evidence="1">
    <location>
        <begin position="1"/>
        <end position="19"/>
    </location>
</feature>
<reference evidence="4 5" key="1">
    <citation type="submission" date="2018-07" db="EMBL/GenBank/DDBJ databases">
        <title>A high quality draft genome assembly of the barn swallow (H. rustica rustica).</title>
        <authorList>
            <person name="Formenti G."/>
            <person name="Chiara M."/>
            <person name="Poveda L."/>
            <person name="Francoijs K.-J."/>
            <person name="Bonisoli-Alquati A."/>
            <person name="Canova L."/>
            <person name="Gianfranceschi L."/>
            <person name="Horner D.S."/>
            <person name="Saino N."/>
        </authorList>
    </citation>
    <scope>NUCLEOTIDE SEQUENCE [LARGE SCALE GENOMIC DNA]</scope>
    <source>
        <strain evidence="4">Chelidonia</strain>
        <tissue evidence="4">Blood</tissue>
    </source>
</reference>
<feature type="chain" id="PRO_5017999848" description="Endonuclease domain-containing 1 protein" evidence="1">
    <location>
        <begin position="20"/>
        <end position="639"/>
    </location>
</feature>